<evidence type="ECO:0000256" key="1">
    <source>
        <dbReference type="ARBA" id="ARBA00004196"/>
    </source>
</evidence>
<comment type="subcellular location">
    <subcellularLocation>
        <location evidence="1">Cell envelope</location>
    </subcellularLocation>
</comment>
<dbReference type="Proteomes" id="UP000823865">
    <property type="component" value="Unassembled WGS sequence"/>
</dbReference>
<reference evidence="7" key="2">
    <citation type="submission" date="2021-04" db="EMBL/GenBank/DDBJ databases">
        <authorList>
            <person name="Gilroy R."/>
        </authorList>
    </citation>
    <scope>NUCLEOTIDE SEQUENCE</scope>
    <source>
        <strain evidence="7">G3-2149</strain>
    </source>
</reference>
<organism evidence="7 8">
    <name type="scientific">Candidatus Paraprevotella stercoravium</name>
    <dbReference type="NCBI Taxonomy" id="2838725"/>
    <lineage>
        <taxon>Bacteria</taxon>
        <taxon>Pseudomonadati</taxon>
        <taxon>Bacteroidota</taxon>
        <taxon>Bacteroidia</taxon>
        <taxon>Bacteroidales</taxon>
        <taxon>Prevotellaceae</taxon>
        <taxon>Paraprevotella</taxon>
    </lineage>
</organism>
<dbReference type="CDD" id="cd02966">
    <property type="entry name" value="TlpA_like_family"/>
    <property type="match status" value="1"/>
</dbReference>
<evidence type="ECO:0000256" key="2">
    <source>
        <dbReference type="ARBA" id="ARBA00022748"/>
    </source>
</evidence>
<comment type="caution">
    <text evidence="7">The sequence shown here is derived from an EMBL/GenBank/DDBJ whole genome shotgun (WGS) entry which is preliminary data.</text>
</comment>
<dbReference type="Gene3D" id="3.40.30.10">
    <property type="entry name" value="Glutaredoxin"/>
    <property type="match status" value="1"/>
</dbReference>
<evidence type="ECO:0000313" key="8">
    <source>
        <dbReference type="Proteomes" id="UP000823865"/>
    </source>
</evidence>
<keyword evidence="2" id="KW-0201">Cytochrome c-type biogenesis</keyword>
<name>A0A9E2L4V9_9BACT</name>
<dbReference type="GO" id="GO:0030313">
    <property type="term" value="C:cell envelope"/>
    <property type="evidence" value="ECO:0007669"/>
    <property type="project" value="UniProtKB-SubCell"/>
</dbReference>
<evidence type="ECO:0000256" key="3">
    <source>
        <dbReference type="ARBA" id="ARBA00023157"/>
    </source>
</evidence>
<feature type="signal peptide" evidence="5">
    <location>
        <begin position="1"/>
        <end position="24"/>
    </location>
</feature>
<dbReference type="PROSITE" id="PS51352">
    <property type="entry name" value="THIOREDOXIN_2"/>
    <property type="match status" value="1"/>
</dbReference>
<evidence type="ECO:0000313" key="7">
    <source>
        <dbReference type="EMBL" id="MBU3852759.1"/>
    </source>
</evidence>
<keyword evidence="4" id="KW-0676">Redox-active center</keyword>
<sequence>MKKMILGVALVLGLGLSYSSVVYASAPESALSQGDLKKGDASPSFSYKDINGKTVTLESLKGKIVYIDVWATWCPPCRAELPALKELEEKYGEKMHFVSISCDQDKTKWETMVKEKELKGIQLHIGTDRSFMQAYAISGIPRFILLDEAGKIISSDMTRPSNPETGKVLESLLK</sequence>
<keyword evidence="5" id="KW-0732">Signal</keyword>
<evidence type="ECO:0000259" key="6">
    <source>
        <dbReference type="PROSITE" id="PS51352"/>
    </source>
</evidence>
<dbReference type="AlphaFoldDB" id="A0A9E2L4V9"/>
<dbReference type="GO" id="GO:0017004">
    <property type="term" value="P:cytochrome complex assembly"/>
    <property type="evidence" value="ECO:0007669"/>
    <property type="project" value="UniProtKB-KW"/>
</dbReference>
<evidence type="ECO:0000256" key="5">
    <source>
        <dbReference type="SAM" id="SignalP"/>
    </source>
</evidence>
<gene>
    <name evidence="7" type="ORF">H9789_02835</name>
</gene>
<dbReference type="EMBL" id="JAHLFU010000053">
    <property type="protein sequence ID" value="MBU3852759.1"/>
    <property type="molecule type" value="Genomic_DNA"/>
</dbReference>
<dbReference type="InterPro" id="IPR036249">
    <property type="entry name" value="Thioredoxin-like_sf"/>
</dbReference>
<dbReference type="PANTHER" id="PTHR42852">
    <property type="entry name" value="THIOL:DISULFIDE INTERCHANGE PROTEIN DSBE"/>
    <property type="match status" value="1"/>
</dbReference>
<proteinExistence type="predicted"/>
<dbReference type="Pfam" id="PF08534">
    <property type="entry name" value="Redoxin"/>
    <property type="match status" value="1"/>
</dbReference>
<keyword evidence="3" id="KW-1015">Disulfide bond</keyword>
<dbReference type="InterPro" id="IPR050553">
    <property type="entry name" value="Thioredoxin_ResA/DsbE_sf"/>
</dbReference>
<dbReference type="SUPFAM" id="SSF52833">
    <property type="entry name" value="Thioredoxin-like"/>
    <property type="match status" value="1"/>
</dbReference>
<dbReference type="PANTHER" id="PTHR42852:SF6">
    <property type="entry name" value="THIOL:DISULFIDE INTERCHANGE PROTEIN DSBE"/>
    <property type="match status" value="1"/>
</dbReference>
<reference evidence="7" key="1">
    <citation type="journal article" date="2021" name="PeerJ">
        <title>Extensive microbial diversity within the chicken gut microbiome revealed by metagenomics and culture.</title>
        <authorList>
            <person name="Gilroy R."/>
            <person name="Ravi A."/>
            <person name="Getino M."/>
            <person name="Pursley I."/>
            <person name="Horton D.L."/>
            <person name="Alikhan N.F."/>
            <person name="Baker D."/>
            <person name="Gharbi K."/>
            <person name="Hall N."/>
            <person name="Watson M."/>
            <person name="Adriaenssens E.M."/>
            <person name="Foster-Nyarko E."/>
            <person name="Jarju S."/>
            <person name="Secka A."/>
            <person name="Antonio M."/>
            <person name="Oren A."/>
            <person name="Chaudhuri R.R."/>
            <person name="La Ragione R."/>
            <person name="Hildebrand F."/>
            <person name="Pallen M.J."/>
        </authorList>
    </citation>
    <scope>NUCLEOTIDE SEQUENCE</scope>
    <source>
        <strain evidence="7">G3-2149</strain>
    </source>
</reference>
<feature type="chain" id="PRO_5039689727" evidence="5">
    <location>
        <begin position="25"/>
        <end position="174"/>
    </location>
</feature>
<protein>
    <submittedName>
        <fullName evidence="7">TlpA family protein disulfide reductase</fullName>
    </submittedName>
</protein>
<evidence type="ECO:0000256" key="4">
    <source>
        <dbReference type="ARBA" id="ARBA00023284"/>
    </source>
</evidence>
<dbReference type="GO" id="GO:0016491">
    <property type="term" value="F:oxidoreductase activity"/>
    <property type="evidence" value="ECO:0007669"/>
    <property type="project" value="InterPro"/>
</dbReference>
<dbReference type="InterPro" id="IPR013766">
    <property type="entry name" value="Thioredoxin_domain"/>
</dbReference>
<dbReference type="InterPro" id="IPR013740">
    <property type="entry name" value="Redoxin"/>
</dbReference>
<feature type="domain" description="Thioredoxin" evidence="6">
    <location>
        <begin position="36"/>
        <end position="174"/>
    </location>
</feature>
<accession>A0A9E2L4V9</accession>